<keyword evidence="10" id="KW-0732">Signal</keyword>
<dbReference type="AlphaFoldDB" id="A0A562QDV3"/>
<keyword evidence="7" id="KW-0626">Porin</keyword>
<feature type="signal peptide" evidence="10">
    <location>
        <begin position="1"/>
        <end position="23"/>
    </location>
</feature>
<organism evidence="11 12">
    <name type="scientific">Pseudomonas duriflava</name>
    <dbReference type="NCBI Taxonomy" id="459528"/>
    <lineage>
        <taxon>Bacteria</taxon>
        <taxon>Pseudomonadati</taxon>
        <taxon>Pseudomonadota</taxon>
        <taxon>Gammaproteobacteria</taxon>
        <taxon>Pseudomonadales</taxon>
        <taxon>Pseudomonadaceae</taxon>
        <taxon>Pseudomonas</taxon>
    </lineage>
</organism>
<keyword evidence="9" id="KW-0998">Cell outer membrane</keyword>
<accession>A0A562QDV3</accession>
<keyword evidence="3" id="KW-0813">Transport</keyword>
<dbReference type="InterPro" id="IPR050286">
    <property type="entry name" value="G_neg_Bact_CarbUptk_Porin"/>
</dbReference>
<dbReference type="GO" id="GO:0015288">
    <property type="term" value="F:porin activity"/>
    <property type="evidence" value="ECO:0007669"/>
    <property type="project" value="UniProtKB-KW"/>
</dbReference>
<comment type="subcellular location">
    <subcellularLocation>
        <location evidence="1">Cell outer membrane</location>
        <topology evidence="1">Multi-pass membrane protein</topology>
    </subcellularLocation>
</comment>
<dbReference type="GO" id="GO:0009279">
    <property type="term" value="C:cell outer membrane"/>
    <property type="evidence" value="ECO:0007669"/>
    <property type="project" value="UniProtKB-SubCell"/>
</dbReference>
<dbReference type="GO" id="GO:0006811">
    <property type="term" value="P:monoatomic ion transport"/>
    <property type="evidence" value="ECO:0007669"/>
    <property type="project" value="UniProtKB-KW"/>
</dbReference>
<sequence>MNSMRNCALAFAASCLAPAAAEALEYEGYIRSGAGISTGSESQSCFKLPGASSKYRLGNECEQLAELGAYHDFMKLGDGSRVGLYGMAQLYNEYDHTPRFTGEYGQTRLVQGYAYWHDIAALNGGSLWAGRRYYKRNAIDISDFFYWNQSGTGAGIEDVEIDGLRYSYFFSRKDSFDQERYINRHDFNVAGFKTGSWGELELGVSYIEEPKWVDAHSGWAVTAQHKKENFMGWGGGNTFAVQYGAGPGVALGSTGPTDYDRGNVSLRVVEFFDWQATRRFGGQFQMVYQRDKRRYDGNQDWYSIGGRTVYGLSEQWKLATELGHDRVEADDGTRKLTKLTIAPTWSPNGPTFRKAHPEVRFYITYAVWNRAAQRAADELAPDSALSSTGTFGSDRHGANIGVQLEHSW</sequence>
<evidence type="ECO:0000256" key="9">
    <source>
        <dbReference type="ARBA" id="ARBA00023237"/>
    </source>
</evidence>
<dbReference type="PANTHER" id="PTHR38762:SF1">
    <property type="entry name" value="CRYPTIC OUTER MEMBRANE PORIN BGLH-RELATED"/>
    <property type="match status" value="1"/>
</dbReference>
<proteinExistence type="inferred from homology"/>
<comment type="similarity">
    <text evidence="2">Belongs to the porin LamB (TC 1.B.3) family.</text>
</comment>
<dbReference type="OrthoDB" id="106611at2"/>
<reference evidence="11 12" key="1">
    <citation type="journal article" date="2015" name="Stand. Genomic Sci.">
        <title>Genomic Encyclopedia of Bacterial and Archaeal Type Strains, Phase III: the genomes of soil and plant-associated and newly described type strains.</title>
        <authorList>
            <person name="Whitman W.B."/>
            <person name="Woyke T."/>
            <person name="Klenk H.P."/>
            <person name="Zhou Y."/>
            <person name="Lilburn T.G."/>
            <person name="Beck B.J."/>
            <person name="De Vos P."/>
            <person name="Vandamme P."/>
            <person name="Eisen J.A."/>
            <person name="Garrity G."/>
            <person name="Hugenholtz P."/>
            <person name="Kyrpides N.C."/>
        </authorList>
    </citation>
    <scope>NUCLEOTIDE SEQUENCE [LARGE SCALE GENOMIC DNA]</scope>
    <source>
        <strain evidence="11 12">CGMCC 1.6858</strain>
    </source>
</reference>
<evidence type="ECO:0000313" key="12">
    <source>
        <dbReference type="Proteomes" id="UP000316905"/>
    </source>
</evidence>
<comment type="caution">
    <text evidence="11">The sequence shown here is derived from an EMBL/GenBank/DDBJ whole genome shotgun (WGS) entry which is preliminary data.</text>
</comment>
<evidence type="ECO:0000256" key="8">
    <source>
        <dbReference type="ARBA" id="ARBA00023136"/>
    </source>
</evidence>
<dbReference type="SUPFAM" id="SSF56935">
    <property type="entry name" value="Porins"/>
    <property type="match status" value="1"/>
</dbReference>
<gene>
    <name evidence="11" type="ORF">IQ22_01833</name>
</gene>
<evidence type="ECO:0000256" key="5">
    <source>
        <dbReference type="ARBA" id="ARBA00022692"/>
    </source>
</evidence>
<dbReference type="PANTHER" id="PTHR38762">
    <property type="entry name" value="CRYPTIC OUTER MEMBRANE PORIN BGLH-RELATED"/>
    <property type="match status" value="1"/>
</dbReference>
<dbReference type="CDD" id="cd01346">
    <property type="entry name" value="Maltoporin-like"/>
    <property type="match status" value="1"/>
</dbReference>
<keyword evidence="6" id="KW-0406">Ion transport</keyword>
<dbReference type="Pfam" id="PF02264">
    <property type="entry name" value="LamB"/>
    <property type="match status" value="1"/>
</dbReference>
<evidence type="ECO:0000256" key="4">
    <source>
        <dbReference type="ARBA" id="ARBA00022452"/>
    </source>
</evidence>
<evidence type="ECO:0000256" key="2">
    <source>
        <dbReference type="ARBA" id="ARBA00007055"/>
    </source>
</evidence>
<dbReference type="InterPro" id="IPR036998">
    <property type="entry name" value="Porin_LamB_sf"/>
</dbReference>
<dbReference type="GO" id="GO:0015144">
    <property type="term" value="F:carbohydrate transmembrane transporter activity"/>
    <property type="evidence" value="ECO:0007669"/>
    <property type="project" value="TreeGrafter"/>
</dbReference>
<dbReference type="RefSeq" id="WP_145140860.1">
    <property type="nucleotide sequence ID" value="NZ_VLKY01000005.1"/>
</dbReference>
<keyword evidence="5" id="KW-0812">Transmembrane</keyword>
<dbReference type="EMBL" id="VLKY01000005">
    <property type="protein sequence ID" value="TWI54928.1"/>
    <property type="molecule type" value="Genomic_DNA"/>
</dbReference>
<keyword evidence="4" id="KW-1134">Transmembrane beta strand</keyword>
<dbReference type="InterPro" id="IPR003192">
    <property type="entry name" value="Porin_LamB"/>
</dbReference>
<evidence type="ECO:0000256" key="10">
    <source>
        <dbReference type="SAM" id="SignalP"/>
    </source>
</evidence>
<feature type="chain" id="PRO_5021757795" evidence="10">
    <location>
        <begin position="24"/>
        <end position="408"/>
    </location>
</feature>
<protein>
    <submittedName>
        <fullName evidence="11">Maltoporin</fullName>
    </submittedName>
</protein>
<evidence type="ECO:0000256" key="6">
    <source>
        <dbReference type="ARBA" id="ARBA00023065"/>
    </source>
</evidence>
<evidence type="ECO:0000313" key="11">
    <source>
        <dbReference type="EMBL" id="TWI54928.1"/>
    </source>
</evidence>
<evidence type="ECO:0000256" key="7">
    <source>
        <dbReference type="ARBA" id="ARBA00023114"/>
    </source>
</evidence>
<evidence type="ECO:0000256" key="1">
    <source>
        <dbReference type="ARBA" id="ARBA00004571"/>
    </source>
</evidence>
<name>A0A562QDV3_9PSED</name>
<evidence type="ECO:0000256" key="3">
    <source>
        <dbReference type="ARBA" id="ARBA00022448"/>
    </source>
</evidence>
<dbReference type="GO" id="GO:0015774">
    <property type="term" value="P:polysaccharide transport"/>
    <property type="evidence" value="ECO:0007669"/>
    <property type="project" value="TreeGrafter"/>
</dbReference>
<dbReference type="Proteomes" id="UP000316905">
    <property type="component" value="Unassembled WGS sequence"/>
</dbReference>
<dbReference type="GO" id="GO:0046930">
    <property type="term" value="C:pore complex"/>
    <property type="evidence" value="ECO:0007669"/>
    <property type="project" value="UniProtKB-KW"/>
</dbReference>
<keyword evidence="12" id="KW-1185">Reference proteome</keyword>
<dbReference type="Gene3D" id="2.40.170.10">
    <property type="entry name" value="Porin, LamB type"/>
    <property type="match status" value="1"/>
</dbReference>
<keyword evidence="8" id="KW-0472">Membrane</keyword>